<organism evidence="1 2">
    <name type="scientific">Flavobacterium microcysteis</name>
    <dbReference type="NCBI Taxonomy" id="2596891"/>
    <lineage>
        <taxon>Bacteria</taxon>
        <taxon>Pseudomonadati</taxon>
        <taxon>Bacteroidota</taxon>
        <taxon>Flavobacteriia</taxon>
        <taxon>Flavobacteriales</taxon>
        <taxon>Flavobacteriaceae</taxon>
        <taxon>Flavobacterium</taxon>
    </lineage>
</organism>
<dbReference type="AlphaFoldDB" id="A0A501QMC3"/>
<evidence type="ECO:0008006" key="3">
    <source>
        <dbReference type="Google" id="ProtNLM"/>
    </source>
</evidence>
<dbReference type="EMBL" id="VFJE01000044">
    <property type="protein sequence ID" value="TPD73743.1"/>
    <property type="molecule type" value="Genomic_DNA"/>
</dbReference>
<reference evidence="1 2" key="1">
    <citation type="submission" date="2019-06" db="EMBL/GenBank/DDBJ databases">
        <title>Flavobacterium sp. MaA-Y11 from geoumgang.</title>
        <authorList>
            <person name="Jeong S."/>
        </authorList>
    </citation>
    <scope>NUCLEOTIDE SEQUENCE [LARGE SCALE GENOMIC DNA]</scope>
    <source>
        <strain evidence="1 2">MaA-Y11</strain>
    </source>
</reference>
<evidence type="ECO:0000313" key="1">
    <source>
        <dbReference type="EMBL" id="TPD73743.1"/>
    </source>
</evidence>
<dbReference type="Proteomes" id="UP000319175">
    <property type="component" value="Unassembled WGS sequence"/>
</dbReference>
<evidence type="ECO:0000313" key="2">
    <source>
        <dbReference type="Proteomes" id="UP000319175"/>
    </source>
</evidence>
<gene>
    <name evidence="1" type="ORF">FJA49_00165</name>
</gene>
<accession>A0A501QMC3</accession>
<comment type="caution">
    <text evidence="1">The sequence shown here is derived from an EMBL/GenBank/DDBJ whole genome shotgun (WGS) entry which is preliminary data.</text>
</comment>
<protein>
    <recommendedName>
        <fullName evidence="3">Lipoprotein</fullName>
    </recommendedName>
</protein>
<keyword evidence="2" id="KW-1185">Reference proteome</keyword>
<proteinExistence type="predicted"/>
<dbReference type="RefSeq" id="WP_139997606.1">
    <property type="nucleotide sequence ID" value="NZ_VFJE01000044.1"/>
</dbReference>
<name>A0A501QMC3_9FLAO</name>
<sequence>MKKLLCIIVMLTFCFCSKKENKVHRKERIKTTEIIVDSLFNNYGIMFVKIDGSKFASTNSNHLRRFYNRNFSNKYPSFETFVPDALAQKIIFEEDKFKGRNIVVFSLDKNIKTEYETSGIKYLLNKYCEKGKDNYTVKNQDSTEAKFFTILYYLFMNGNRISFDDVGGFYIIKVKNV</sequence>